<feature type="transmembrane region" description="Helical" evidence="9">
    <location>
        <begin position="377"/>
        <end position="398"/>
    </location>
</feature>
<evidence type="ECO:0000256" key="2">
    <source>
        <dbReference type="ARBA" id="ARBA00022475"/>
    </source>
</evidence>
<feature type="region of interest" description="Disordered" evidence="8">
    <location>
        <begin position="406"/>
        <end position="443"/>
    </location>
</feature>
<keyword evidence="6 9" id="KW-0472">Membrane</keyword>
<feature type="transmembrane region" description="Helical" evidence="9">
    <location>
        <begin position="12"/>
        <end position="30"/>
    </location>
</feature>
<evidence type="ECO:0000313" key="10">
    <source>
        <dbReference type="EMBL" id="GAA2600045.1"/>
    </source>
</evidence>
<keyword evidence="2" id="KW-1003">Cell membrane</keyword>
<sequence>MRGEARTTGGLAAPLVAWAVTRTVLLLYVFKVFVLPGGLDVTSDVSGIYHRWFTELSGGSFPLDDVTWQYPPAAALAILSPALLTGFGLLGYASAFFVLSCAADAAVCAMLLYATRARARTAGARRAGVWVWIAGVPLLGPTAYARFDLMVTALAVAALLAGARHPRAAGMLAGLGALVKVWPALLLLGTPRGRAGRGVWVSALVTAAVVAVGFTVTMPGALDFVTAQGSRGTEVESVGSLTLHAARHIGWEGRVLLNYGSMEFVGPHVRLVSNAALVLSVLGLGWLLLWRLHARAWTRSTPADAAFAAVLVFTTTSRVLSPQYMIWLVGLAAVCLTLRASRQTLPAVLVLAATGLTLLEFPIWFAHVVMSDGPGLVVLWARNTLLVIASVLACLQLWRSTVTTHTPRHAGARKDTGSDGDGGGGGEGDADGDEAVVSAPAPG</sequence>
<feature type="transmembrane region" description="Helical" evidence="9">
    <location>
        <begin position="127"/>
        <end position="147"/>
    </location>
</feature>
<feature type="transmembrane region" description="Helical" evidence="9">
    <location>
        <begin position="271"/>
        <end position="289"/>
    </location>
</feature>
<dbReference type="InterPro" id="IPR016570">
    <property type="entry name" value="UCP010361"/>
</dbReference>
<keyword evidence="5 9" id="KW-1133">Transmembrane helix</keyword>
<accession>A0ABN3PS78</accession>
<dbReference type="Pfam" id="PF09594">
    <property type="entry name" value="GT87"/>
    <property type="match status" value="1"/>
</dbReference>
<comment type="similarity">
    <text evidence="7">Belongs to the glycosyltransferase 87 family.</text>
</comment>
<dbReference type="InterPro" id="IPR018584">
    <property type="entry name" value="GT87"/>
</dbReference>
<comment type="caution">
    <text evidence="10">The sequence shown here is derived from an EMBL/GenBank/DDBJ whole genome shotgun (WGS) entry which is preliminary data.</text>
</comment>
<keyword evidence="11" id="KW-1185">Reference proteome</keyword>
<evidence type="ECO:0000256" key="4">
    <source>
        <dbReference type="ARBA" id="ARBA00022692"/>
    </source>
</evidence>
<evidence type="ECO:0000313" key="11">
    <source>
        <dbReference type="Proteomes" id="UP001501447"/>
    </source>
</evidence>
<organism evidence="10 11">
    <name type="scientific">Streptomyces axinellae</name>
    <dbReference type="NCBI Taxonomy" id="552788"/>
    <lineage>
        <taxon>Bacteria</taxon>
        <taxon>Bacillati</taxon>
        <taxon>Actinomycetota</taxon>
        <taxon>Actinomycetes</taxon>
        <taxon>Kitasatosporales</taxon>
        <taxon>Streptomycetaceae</taxon>
        <taxon>Streptomyces</taxon>
    </lineage>
</organism>
<dbReference type="RefSeq" id="WP_344562825.1">
    <property type="nucleotide sequence ID" value="NZ_BAAARJ010000003.1"/>
</dbReference>
<feature type="transmembrane region" description="Helical" evidence="9">
    <location>
        <begin position="200"/>
        <end position="222"/>
    </location>
</feature>
<dbReference type="Proteomes" id="UP001501447">
    <property type="component" value="Unassembled WGS sequence"/>
</dbReference>
<keyword evidence="4 9" id="KW-0812">Transmembrane</keyword>
<protein>
    <submittedName>
        <fullName evidence="10">Glycosyltransferase family 87 protein</fullName>
    </submittedName>
</protein>
<evidence type="ECO:0000256" key="5">
    <source>
        <dbReference type="ARBA" id="ARBA00022989"/>
    </source>
</evidence>
<keyword evidence="3" id="KW-0808">Transferase</keyword>
<dbReference type="EMBL" id="BAAARJ010000003">
    <property type="protein sequence ID" value="GAA2600045.1"/>
    <property type="molecule type" value="Genomic_DNA"/>
</dbReference>
<feature type="transmembrane region" description="Helical" evidence="9">
    <location>
        <begin position="347"/>
        <end position="365"/>
    </location>
</feature>
<gene>
    <name evidence="10" type="ORF">GCM10009863_11750</name>
</gene>
<proteinExistence type="inferred from homology"/>
<evidence type="ECO:0000256" key="1">
    <source>
        <dbReference type="ARBA" id="ARBA00004651"/>
    </source>
</evidence>
<evidence type="ECO:0000256" key="9">
    <source>
        <dbReference type="SAM" id="Phobius"/>
    </source>
</evidence>
<evidence type="ECO:0000256" key="3">
    <source>
        <dbReference type="ARBA" id="ARBA00022679"/>
    </source>
</evidence>
<evidence type="ECO:0000256" key="8">
    <source>
        <dbReference type="SAM" id="MobiDB-lite"/>
    </source>
</evidence>
<feature type="transmembrane region" description="Helical" evidence="9">
    <location>
        <begin position="89"/>
        <end position="115"/>
    </location>
</feature>
<name>A0ABN3PS78_9ACTN</name>
<dbReference type="PIRSF" id="PIRSF010361">
    <property type="entry name" value="UCP010361"/>
    <property type="match status" value="1"/>
</dbReference>
<evidence type="ECO:0000256" key="7">
    <source>
        <dbReference type="ARBA" id="ARBA00024033"/>
    </source>
</evidence>
<evidence type="ECO:0000256" key="6">
    <source>
        <dbReference type="ARBA" id="ARBA00023136"/>
    </source>
</evidence>
<feature type="transmembrane region" description="Helical" evidence="9">
    <location>
        <begin position="167"/>
        <end position="188"/>
    </location>
</feature>
<reference evidence="10 11" key="1">
    <citation type="journal article" date="2019" name="Int. J. Syst. Evol. Microbiol.">
        <title>The Global Catalogue of Microorganisms (GCM) 10K type strain sequencing project: providing services to taxonomists for standard genome sequencing and annotation.</title>
        <authorList>
            <consortium name="The Broad Institute Genomics Platform"/>
            <consortium name="The Broad Institute Genome Sequencing Center for Infectious Disease"/>
            <person name="Wu L."/>
            <person name="Ma J."/>
        </authorList>
    </citation>
    <scope>NUCLEOTIDE SEQUENCE [LARGE SCALE GENOMIC DNA]</scope>
    <source>
        <strain evidence="10 11">JCM 16373</strain>
    </source>
</reference>
<comment type="subcellular location">
    <subcellularLocation>
        <location evidence="1">Cell membrane</location>
        <topology evidence="1">Multi-pass membrane protein</topology>
    </subcellularLocation>
</comment>